<organism evidence="9">
    <name type="scientific">Albugo laibachii Nc14</name>
    <dbReference type="NCBI Taxonomy" id="890382"/>
    <lineage>
        <taxon>Eukaryota</taxon>
        <taxon>Sar</taxon>
        <taxon>Stramenopiles</taxon>
        <taxon>Oomycota</taxon>
        <taxon>Peronosporomycetes</taxon>
        <taxon>Albuginales</taxon>
        <taxon>Albuginaceae</taxon>
        <taxon>Albugo</taxon>
    </lineage>
</organism>
<dbReference type="InterPro" id="IPR036390">
    <property type="entry name" value="WH_DNA-bd_sf"/>
</dbReference>
<accession>F0W7G0</accession>
<sequence>MTARRIRSQSMQQFPTTSNELARDGCPSGSFVSKLYRMVDAEPSAIISWIRDGTAFCIVDPKRMTQECLPKYFRHGRFSSLIRQLNFYSFYRVQEGQLTIYQHSYFRKGRPDLLVHIKRRAAGKAKDPWVDPLAHTRAHRPSIATSKLQSAGPSIHSHENIPVFCRSVSLSTQYEGSLTNGKSHQYPQEKQFLFHPIQYQKPIEPISANEVPKQICASNVLSHENVYDTHPMRVDDGANVVQGLDKMDMKDYLLDVNASNVTVDATSWESKLSFDELNIMRVNTVHVCPIL</sequence>
<comment type="subcellular location">
    <subcellularLocation>
        <location evidence="1">Nucleus</location>
    </subcellularLocation>
</comment>
<comment type="similarity">
    <text evidence="6">Belongs to the HSF family.</text>
</comment>
<dbReference type="GO" id="GO:0003700">
    <property type="term" value="F:DNA-binding transcription factor activity"/>
    <property type="evidence" value="ECO:0007669"/>
    <property type="project" value="InterPro"/>
</dbReference>
<dbReference type="SMART" id="SM00415">
    <property type="entry name" value="HSF"/>
    <property type="match status" value="1"/>
</dbReference>
<evidence type="ECO:0000256" key="6">
    <source>
        <dbReference type="RuleBase" id="RU004020"/>
    </source>
</evidence>
<evidence type="ECO:0000256" key="2">
    <source>
        <dbReference type="ARBA" id="ARBA00023015"/>
    </source>
</evidence>
<dbReference type="EMBL" id="FR824074">
    <property type="protein sequence ID" value="CCA17061.1"/>
    <property type="molecule type" value="Genomic_DNA"/>
</dbReference>
<dbReference type="FunFam" id="1.10.10.10:FF:000027">
    <property type="entry name" value="Heat shock transcription factor 1"/>
    <property type="match status" value="1"/>
</dbReference>
<dbReference type="AlphaFoldDB" id="F0W7G0"/>
<dbReference type="PANTHER" id="PTHR10015">
    <property type="entry name" value="HEAT SHOCK TRANSCRIPTION FACTOR"/>
    <property type="match status" value="1"/>
</dbReference>
<name>F0W7G0_9STRA</name>
<evidence type="ECO:0000256" key="7">
    <source>
        <dbReference type="SAM" id="MobiDB-lite"/>
    </source>
</evidence>
<evidence type="ECO:0000313" key="9">
    <source>
        <dbReference type="EMBL" id="CCA17061.1"/>
    </source>
</evidence>
<reference evidence="9" key="1">
    <citation type="journal article" date="2011" name="PLoS Biol.">
        <title>Gene gain and loss during evolution of obligate parasitism in the white rust pathogen of Arabidopsis thaliana.</title>
        <authorList>
            <person name="Kemen E."/>
            <person name="Gardiner A."/>
            <person name="Schultz-Larsen T."/>
            <person name="Kemen A.C."/>
            <person name="Balmuth A.L."/>
            <person name="Robert-Seilaniantz A."/>
            <person name="Bailey K."/>
            <person name="Holub E."/>
            <person name="Studholme D.J."/>
            <person name="Maclean D."/>
            <person name="Jones J.D."/>
        </authorList>
    </citation>
    <scope>NUCLEOTIDE SEQUENCE</scope>
</reference>
<dbReference type="SUPFAM" id="SSF46785">
    <property type="entry name" value="Winged helix' DNA-binding domain"/>
    <property type="match status" value="1"/>
</dbReference>
<dbReference type="InterPro" id="IPR036388">
    <property type="entry name" value="WH-like_DNA-bd_sf"/>
</dbReference>
<evidence type="ECO:0000256" key="3">
    <source>
        <dbReference type="ARBA" id="ARBA00023125"/>
    </source>
</evidence>
<feature type="domain" description="HSF-type DNA-binding" evidence="8">
    <location>
        <begin position="27"/>
        <end position="120"/>
    </location>
</feature>
<dbReference type="Gene3D" id="1.10.10.10">
    <property type="entry name" value="Winged helix-like DNA-binding domain superfamily/Winged helix DNA-binding domain"/>
    <property type="match status" value="1"/>
</dbReference>
<feature type="region of interest" description="Disordered" evidence="7">
    <location>
        <begin position="1"/>
        <end position="23"/>
    </location>
</feature>
<proteinExistence type="inferred from homology"/>
<evidence type="ECO:0000259" key="8">
    <source>
        <dbReference type="SMART" id="SM00415"/>
    </source>
</evidence>
<dbReference type="InterPro" id="IPR000232">
    <property type="entry name" value="HSF_DNA-bd"/>
</dbReference>
<dbReference type="PRINTS" id="PR00056">
    <property type="entry name" value="HSFDOMAIN"/>
</dbReference>
<feature type="compositionally biased region" description="Polar residues" evidence="7">
    <location>
        <begin position="8"/>
        <end position="20"/>
    </location>
</feature>
<dbReference type="PANTHER" id="PTHR10015:SF206">
    <property type="entry name" value="HSF-TYPE DNA-BINDING DOMAIN-CONTAINING PROTEIN"/>
    <property type="match status" value="1"/>
</dbReference>
<dbReference type="GO" id="GO:0005634">
    <property type="term" value="C:nucleus"/>
    <property type="evidence" value="ECO:0007669"/>
    <property type="project" value="UniProtKB-SubCell"/>
</dbReference>
<evidence type="ECO:0000256" key="1">
    <source>
        <dbReference type="ARBA" id="ARBA00004123"/>
    </source>
</evidence>
<protein>
    <submittedName>
        <fullName evidence="9">Uncharacterized protein AlNc14C29G2774</fullName>
    </submittedName>
</protein>
<keyword evidence="5" id="KW-0539">Nucleus</keyword>
<keyword evidence="4" id="KW-0804">Transcription</keyword>
<gene>
    <name evidence="9" type="primary">AlNc14C29G2774</name>
    <name evidence="9" type="ORF">ALNC14_032040</name>
</gene>
<dbReference type="HOGENOM" id="CLU_957833_0_0_1"/>
<keyword evidence="2" id="KW-0805">Transcription regulation</keyword>
<dbReference type="GO" id="GO:0043565">
    <property type="term" value="F:sequence-specific DNA binding"/>
    <property type="evidence" value="ECO:0007669"/>
    <property type="project" value="InterPro"/>
</dbReference>
<evidence type="ECO:0000256" key="5">
    <source>
        <dbReference type="ARBA" id="ARBA00023242"/>
    </source>
</evidence>
<dbReference type="Pfam" id="PF00447">
    <property type="entry name" value="HSF_DNA-bind"/>
    <property type="match status" value="1"/>
</dbReference>
<reference evidence="9" key="2">
    <citation type="submission" date="2011-02" db="EMBL/GenBank/DDBJ databases">
        <authorList>
            <person name="MacLean D."/>
        </authorList>
    </citation>
    <scope>NUCLEOTIDE SEQUENCE</scope>
</reference>
<keyword evidence="3" id="KW-0238">DNA-binding</keyword>
<evidence type="ECO:0000256" key="4">
    <source>
        <dbReference type="ARBA" id="ARBA00023163"/>
    </source>
</evidence>